<dbReference type="EMBL" id="ML210159">
    <property type="protein sequence ID" value="TFK27987.1"/>
    <property type="molecule type" value="Genomic_DNA"/>
</dbReference>
<dbReference type="InterPro" id="IPR011990">
    <property type="entry name" value="TPR-like_helical_dom_sf"/>
</dbReference>
<reference evidence="2 3" key="1">
    <citation type="journal article" date="2019" name="Nat. Ecol. Evol.">
        <title>Megaphylogeny resolves global patterns of mushroom evolution.</title>
        <authorList>
            <person name="Varga T."/>
            <person name="Krizsan K."/>
            <person name="Foldi C."/>
            <person name="Dima B."/>
            <person name="Sanchez-Garcia M."/>
            <person name="Sanchez-Ramirez S."/>
            <person name="Szollosi G.J."/>
            <person name="Szarkandi J.G."/>
            <person name="Papp V."/>
            <person name="Albert L."/>
            <person name="Andreopoulos W."/>
            <person name="Angelini C."/>
            <person name="Antonin V."/>
            <person name="Barry K.W."/>
            <person name="Bougher N.L."/>
            <person name="Buchanan P."/>
            <person name="Buyck B."/>
            <person name="Bense V."/>
            <person name="Catcheside P."/>
            <person name="Chovatia M."/>
            <person name="Cooper J."/>
            <person name="Damon W."/>
            <person name="Desjardin D."/>
            <person name="Finy P."/>
            <person name="Geml J."/>
            <person name="Haridas S."/>
            <person name="Hughes K."/>
            <person name="Justo A."/>
            <person name="Karasinski D."/>
            <person name="Kautmanova I."/>
            <person name="Kiss B."/>
            <person name="Kocsube S."/>
            <person name="Kotiranta H."/>
            <person name="LaButti K.M."/>
            <person name="Lechner B.E."/>
            <person name="Liimatainen K."/>
            <person name="Lipzen A."/>
            <person name="Lukacs Z."/>
            <person name="Mihaltcheva S."/>
            <person name="Morgado L.N."/>
            <person name="Niskanen T."/>
            <person name="Noordeloos M.E."/>
            <person name="Ohm R.A."/>
            <person name="Ortiz-Santana B."/>
            <person name="Ovrebo C."/>
            <person name="Racz N."/>
            <person name="Riley R."/>
            <person name="Savchenko A."/>
            <person name="Shiryaev A."/>
            <person name="Soop K."/>
            <person name="Spirin V."/>
            <person name="Szebenyi C."/>
            <person name="Tomsovsky M."/>
            <person name="Tulloss R.E."/>
            <person name="Uehling J."/>
            <person name="Grigoriev I.V."/>
            <person name="Vagvolgyi C."/>
            <person name="Papp T."/>
            <person name="Martin F.M."/>
            <person name="Miettinen O."/>
            <person name="Hibbett D.S."/>
            <person name="Nagy L.G."/>
        </authorList>
    </citation>
    <scope>NUCLEOTIDE SEQUENCE [LARGE SCALE GENOMIC DNA]</scope>
    <source>
        <strain evidence="2 3">CBS 121175</strain>
    </source>
</reference>
<keyword evidence="3" id="KW-1185">Reference proteome</keyword>
<evidence type="ECO:0000256" key="1">
    <source>
        <dbReference type="SAM" id="MobiDB-lite"/>
    </source>
</evidence>
<feature type="region of interest" description="Disordered" evidence="1">
    <location>
        <begin position="49"/>
        <end position="72"/>
    </location>
</feature>
<dbReference type="AlphaFoldDB" id="A0A5C3L5B4"/>
<dbReference type="STRING" id="230819.A0A5C3L5B4"/>
<dbReference type="OrthoDB" id="185373at2759"/>
<gene>
    <name evidence="2" type="ORF">FA15DRAFT_665742</name>
</gene>
<accession>A0A5C3L5B4</accession>
<sequence length="763" mass="86111">MFFCRRITPFFTSRLSSVVPTALYVRPRARLSARANHSSTVSLYDAHADWSNEPESTKPDTQRSTDGHSSDSADRLLTKAVAGPSKHPALRDLHNGLQIALQHEQYKVADKLIQGLVEIYRRDSAIRFTIFQEFLCRSDLDKFDSATIASVLDLFNSSPFELKHLDPRVLVQFIENRQETFDESIWLAAMDAMLGHLSTLTVPRGMDTLVFEPTNGIKIAFSLIGFLIHRDEEAALKIFDILVQTENVPAEAMLSEEALAIADLKFIILSSLTKSALHWDWPILAASCLGGLLPDKRTQRCRPAVPALVADTISAILDKASQKDVASSLEACMSIIEMSSLALSVPFTLINRFYEIAAQHGQGRAAEALYHFSIQKAAHRKNPYPPPQGFALGWFLEHLSQHSDRVHLIRSLTEDVIERDLTVPTEFCARFVAINATAGNASLARTLYERFLRGPSWPLVVGNPILLIPMVRLFAALIKQTEVKIKDYERNTVLSKEQQETLEALNLRLKSLKKFSLSVFKRFKKQHLPLEEASHHILTTYVRACFVVGEQEEGIRGMQQLMNRREIPDIYDINVCINGISQNNPRRALDIVEEMVVGGRLMPDATTYGTIMSRALDHGDYELVDEMARKVKEIGLRRLSVKSLTGLVTAMTVEREGEPVEQWAKRVRETLEITEHWMGKHKAPSVQTGIHLVGAALKVDDPKAAFQFWTLIVREGMKWDDNQHRGIRQALVRSIVSHKERRLVTEVEHQSMISQIKSRKPLV</sequence>
<name>A0A5C3L5B4_COPMA</name>
<dbReference type="Gene3D" id="1.25.40.10">
    <property type="entry name" value="Tetratricopeptide repeat domain"/>
    <property type="match status" value="1"/>
</dbReference>
<organism evidence="2 3">
    <name type="scientific">Coprinopsis marcescibilis</name>
    <name type="common">Agaric fungus</name>
    <name type="synonym">Psathyrella marcescibilis</name>
    <dbReference type="NCBI Taxonomy" id="230819"/>
    <lineage>
        <taxon>Eukaryota</taxon>
        <taxon>Fungi</taxon>
        <taxon>Dikarya</taxon>
        <taxon>Basidiomycota</taxon>
        <taxon>Agaricomycotina</taxon>
        <taxon>Agaricomycetes</taxon>
        <taxon>Agaricomycetidae</taxon>
        <taxon>Agaricales</taxon>
        <taxon>Agaricineae</taxon>
        <taxon>Psathyrellaceae</taxon>
        <taxon>Coprinopsis</taxon>
    </lineage>
</organism>
<evidence type="ECO:0000313" key="2">
    <source>
        <dbReference type="EMBL" id="TFK27987.1"/>
    </source>
</evidence>
<protein>
    <recommendedName>
        <fullName evidence="4">Pentacotripeptide-repeat region of PRORP domain-containing protein</fullName>
    </recommendedName>
</protein>
<evidence type="ECO:0008006" key="4">
    <source>
        <dbReference type="Google" id="ProtNLM"/>
    </source>
</evidence>
<dbReference type="Proteomes" id="UP000307440">
    <property type="component" value="Unassembled WGS sequence"/>
</dbReference>
<proteinExistence type="predicted"/>
<evidence type="ECO:0000313" key="3">
    <source>
        <dbReference type="Proteomes" id="UP000307440"/>
    </source>
</evidence>